<evidence type="ECO:0000313" key="3">
    <source>
        <dbReference type="Proteomes" id="UP000523139"/>
    </source>
</evidence>
<keyword evidence="3" id="KW-1185">Reference proteome</keyword>
<dbReference type="RefSeq" id="WP_168886529.1">
    <property type="nucleotide sequence ID" value="NZ_JABAHY010000002.1"/>
</dbReference>
<feature type="transmembrane region" description="Helical" evidence="1">
    <location>
        <begin position="12"/>
        <end position="40"/>
    </location>
</feature>
<accession>A0A7X8YD54</accession>
<proteinExistence type="predicted"/>
<gene>
    <name evidence="2" type="ORF">HGQ17_03220</name>
</gene>
<protein>
    <submittedName>
        <fullName evidence="2">Uncharacterized protein</fullName>
    </submittedName>
</protein>
<organism evidence="2 3">
    <name type="scientific">Nesterenkonia sedimenti</name>
    <dbReference type="NCBI Taxonomy" id="1463632"/>
    <lineage>
        <taxon>Bacteria</taxon>
        <taxon>Bacillati</taxon>
        <taxon>Actinomycetota</taxon>
        <taxon>Actinomycetes</taxon>
        <taxon>Micrococcales</taxon>
        <taxon>Micrococcaceae</taxon>
        <taxon>Nesterenkonia</taxon>
    </lineage>
</organism>
<comment type="caution">
    <text evidence="2">The sequence shown here is derived from an EMBL/GenBank/DDBJ whole genome shotgun (WGS) entry which is preliminary data.</text>
</comment>
<dbReference type="AlphaFoldDB" id="A0A7X8YD54"/>
<keyword evidence="1" id="KW-1133">Transmembrane helix</keyword>
<keyword evidence="1" id="KW-0472">Membrane</keyword>
<evidence type="ECO:0000313" key="2">
    <source>
        <dbReference type="EMBL" id="NLS09026.1"/>
    </source>
</evidence>
<evidence type="ECO:0000256" key="1">
    <source>
        <dbReference type="SAM" id="Phobius"/>
    </source>
</evidence>
<keyword evidence="1" id="KW-0812">Transmembrane</keyword>
<dbReference type="EMBL" id="JABAHY010000002">
    <property type="protein sequence ID" value="NLS09026.1"/>
    <property type="molecule type" value="Genomic_DNA"/>
</dbReference>
<dbReference type="Proteomes" id="UP000523139">
    <property type="component" value="Unassembled WGS sequence"/>
</dbReference>
<reference evidence="2 3" key="1">
    <citation type="submission" date="2020-04" db="EMBL/GenBank/DDBJ databases">
        <title>Nesterenkonia sp. nov., isolated from marine sediment.</title>
        <authorList>
            <person name="Zhang G."/>
        </authorList>
    </citation>
    <scope>NUCLEOTIDE SEQUENCE [LARGE SCALE GENOMIC DNA]</scope>
    <source>
        <strain evidence="2 3">MY13</strain>
    </source>
</reference>
<name>A0A7X8YD54_9MICC</name>
<sequence length="53" mass="5510">MIFRGVVIGNVVLVIVIPGVDVVVILVVVTGIDIVIGGAVPSERVHNLKGNYS</sequence>